<keyword evidence="6" id="KW-0560">Oxidoreductase</keyword>
<feature type="region of interest" description="Disordered" evidence="16">
    <location>
        <begin position="213"/>
        <end position="232"/>
    </location>
</feature>
<evidence type="ECO:0000256" key="3">
    <source>
        <dbReference type="ARBA" id="ARBA00022548"/>
    </source>
</evidence>
<dbReference type="AlphaFoldDB" id="A0A059V6T9"/>
<evidence type="ECO:0000256" key="9">
    <source>
        <dbReference type="ARBA" id="ARBA00023221"/>
    </source>
</evidence>
<evidence type="ECO:0000256" key="4">
    <source>
        <dbReference type="ARBA" id="ARBA00022630"/>
    </source>
</evidence>
<sequence length="691" mass="75897">MAEFHTFRGIVMPGVIEEINEKHFDAIVIGSGFGGAVAITELAEKGKKILVLERGTWWGNPEGPAVPNTFMKKNLDLRGKKQWWPRPNDSKGLVYFLRSIYKRFSPLKGLVHGDKDVGLWKNRDGLYRVTRFSDTNGNVDVISGIGVGGGSLIYSGVNLIPHRHVLDRIGLGHLRDEEFQRAGRWMHKYRGKINKVVTKAPAAHRPGDKFQLTAVPSVEDGGPPAAAPDYEMSDPELKDYEEDFLLLDRSRVLKRAHREVERMGGFGPGSEAGEWKPLPLSVVEFDPEQGSDADKKNAFCLREGRCSAGCLPSARHTLYKTIQNLIKDGADIDVLPQTQVDRIDFKADPNNYSVTFETYLEDKRGETGSASAGAVFVAAGCLGTNEIMLRSQRAYDEQDQTGLPLSSMTGKGFSTNGDFFAFAENVGKKDNPAAVPNENRPGKVNPTMGPMASSGFHLIFGKGTVDRIDLHIEDTGIPPMFAQAINTFAPGLGDSRMLKELAKMVLTVKSNREPFQTKEKPITTSKNEQKSYLTERELVSDMFLFTALGSGPGEPLGSFSIDKDDTMQLTYDEKHKLEDWEVFKKIGDVLEKLSEKMNGDYLGSPFWNRERRIATVHPLGGCSVGPDRDHAVADKFGRAFDGRPNAGATDTLPGLYVVDASAIPGALSVNPSFTIVTQAITTVENAVKELG</sequence>
<keyword evidence="7" id="KW-0443">Lipid metabolism</keyword>
<evidence type="ECO:0000256" key="5">
    <source>
        <dbReference type="ARBA" id="ARBA00022827"/>
    </source>
</evidence>
<dbReference type="EMBL" id="KJ538549">
    <property type="protein sequence ID" value="AHZ89316.1"/>
    <property type="molecule type" value="Genomic_DNA"/>
</dbReference>
<dbReference type="GO" id="GO:0008203">
    <property type="term" value="P:cholesterol metabolic process"/>
    <property type="evidence" value="ECO:0007669"/>
    <property type="project" value="UniProtKB-KW"/>
</dbReference>
<evidence type="ECO:0000256" key="14">
    <source>
        <dbReference type="ARBA" id="ARBA00049744"/>
    </source>
</evidence>
<evidence type="ECO:0000256" key="16">
    <source>
        <dbReference type="SAM" id="MobiDB-lite"/>
    </source>
</evidence>
<dbReference type="EC" id="1.1.3.6" evidence="13"/>
<keyword evidence="10" id="KW-0413">Isomerase</keyword>
<evidence type="ECO:0000256" key="15">
    <source>
        <dbReference type="ARBA" id="ARBA00049778"/>
    </source>
</evidence>
<dbReference type="EC" id="5.3.3.1" evidence="11"/>
<dbReference type="SUPFAM" id="SSF51905">
    <property type="entry name" value="FAD/NAD(P)-binding domain"/>
    <property type="match status" value="1"/>
</dbReference>
<comment type="cofactor">
    <cofactor evidence="1">
        <name>FAD</name>
        <dbReference type="ChEBI" id="CHEBI:57692"/>
    </cofactor>
</comment>
<dbReference type="InterPro" id="IPR052542">
    <property type="entry name" value="Cholesterol_Oxidase"/>
</dbReference>
<evidence type="ECO:0000256" key="8">
    <source>
        <dbReference type="ARBA" id="ARBA00023166"/>
    </source>
</evidence>
<dbReference type="PANTHER" id="PTHR47470">
    <property type="entry name" value="CHOLESTEROL OXIDASE"/>
    <property type="match status" value="1"/>
</dbReference>
<dbReference type="PANTHER" id="PTHR47470:SF1">
    <property type="entry name" value="FAD-DEPENDENT OXIDOREDUCTASE 2 FAD BINDING DOMAIN-CONTAINING PROTEIN"/>
    <property type="match status" value="1"/>
</dbReference>
<evidence type="ECO:0000256" key="13">
    <source>
        <dbReference type="ARBA" id="ARBA00049723"/>
    </source>
</evidence>
<organism evidence="18">
    <name type="scientific">uncultured bacterium 'pool 3 contig00022'</name>
    <dbReference type="NCBI Taxonomy" id="1497872"/>
    <lineage>
        <taxon>Bacteria</taxon>
        <taxon>environmental samples</taxon>
    </lineage>
</organism>
<keyword evidence="9" id="KW-0753">Steroid metabolism</keyword>
<keyword evidence="3" id="KW-0153">Cholesterol metabolism</keyword>
<proteinExistence type="inferred from homology"/>
<name>A0A059V6T9_9BACT</name>
<evidence type="ECO:0000256" key="12">
    <source>
        <dbReference type="ARBA" id="ARBA00049645"/>
    </source>
</evidence>
<evidence type="ECO:0000256" key="6">
    <source>
        <dbReference type="ARBA" id="ARBA00023002"/>
    </source>
</evidence>
<dbReference type="InterPro" id="IPR007867">
    <property type="entry name" value="GMC_OxRtase_C"/>
</dbReference>
<dbReference type="Pfam" id="PF05199">
    <property type="entry name" value="GMC_oxred_C"/>
    <property type="match status" value="1"/>
</dbReference>
<evidence type="ECO:0000256" key="1">
    <source>
        <dbReference type="ARBA" id="ARBA00001974"/>
    </source>
</evidence>
<dbReference type="Pfam" id="PF13450">
    <property type="entry name" value="NAD_binding_8"/>
    <property type="match status" value="1"/>
</dbReference>
<evidence type="ECO:0000256" key="2">
    <source>
        <dbReference type="ARBA" id="ARBA00010790"/>
    </source>
</evidence>
<keyword evidence="4" id="KW-0285">Flavoprotein</keyword>
<evidence type="ECO:0000313" key="18">
    <source>
        <dbReference type="EMBL" id="AHZ89316.1"/>
    </source>
</evidence>
<dbReference type="GO" id="GO:0004769">
    <property type="term" value="F:steroid Delta-isomerase activity"/>
    <property type="evidence" value="ECO:0007669"/>
    <property type="project" value="UniProtKB-EC"/>
</dbReference>
<dbReference type="InterPro" id="IPR036188">
    <property type="entry name" value="FAD/NAD-bd_sf"/>
</dbReference>
<protein>
    <recommendedName>
        <fullName evidence="14">Cholesterol oxidase</fullName>
        <ecNumber evidence="13">1.1.3.6</ecNumber>
        <ecNumber evidence="11">5.3.3.1</ecNumber>
    </recommendedName>
    <alternativeName>
        <fullName evidence="15">Cholesterol isomerase</fullName>
    </alternativeName>
</protein>
<dbReference type="GO" id="GO:0016995">
    <property type="term" value="F:cholesterol oxidase activity"/>
    <property type="evidence" value="ECO:0007669"/>
    <property type="project" value="UniProtKB-EC"/>
</dbReference>
<evidence type="ECO:0000259" key="17">
    <source>
        <dbReference type="Pfam" id="PF05199"/>
    </source>
</evidence>
<reference evidence="18" key="1">
    <citation type="submission" date="2014-03" db="EMBL/GenBank/DDBJ databases">
        <title>CTD 241 fosmid library clone Pool3 contig00022.</title>
        <authorList>
            <person name="Pierechod M."/>
            <person name="Altermark B."/>
            <person name="Willassen N.P."/>
        </authorList>
    </citation>
    <scope>NUCLEOTIDE SEQUENCE</scope>
</reference>
<accession>A0A059V6T9</accession>
<evidence type="ECO:0000256" key="7">
    <source>
        <dbReference type="ARBA" id="ARBA00023098"/>
    </source>
</evidence>
<comment type="pathway">
    <text evidence="12">Steroid metabolism; cholesterol degradation.</text>
</comment>
<keyword evidence="8" id="KW-1207">Sterol metabolism</keyword>
<dbReference type="Gene3D" id="3.50.50.60">
    <property type="entry name" value="FAD/NAD(P)-binding domain"/>
    <property type="match status" value="3"/>
</dbReference>
<comment type="similarity">
    <text evidence="2">Belongs to the GMC oxidoreductase family.</text>
</comment>
<keyword evidence="5" id="KW-0274">FAD</keyword>
<evidence type="ECO:0000256" key="11">
    <source>
        <dbReference type="ARBA" id="ARBA00038856"/>
    </source>
</evidence>
<feature type="domain" description="Glucose-methanol-choline oxidoreductase C-terminal" evidence="17">
    <location>
        <begin position="610"/>
        <end position="677"/>
    </location>
</feature>
<evidence type="ECO:0000256" key="10">
    <source>
        <dbReference type="ARBA" id="ARBA00023235"/>
    </source>
</evidence>